<dbReference type="SUPFAM" id="SSF110087">
    <property type="entry name" value="DR1885-like metal-binding protein"/>
    <property type="match status" value="1"/>
</dbReference>
<organism evidence="3 4">
    <name type="scientific">Micromonospora haikouensis</name>
    <dbReference type="NCBI Taxonomy" id="686309"/>
    <lineage>
        <taxon>Bacteria</taxon>
        <taxon>Bacillati</taxon>
        <taxon>Actinomycetota</taxon>
        <taxon>Actinomycetes</taxon>
        <taxon>Micromonosporales</taxon>
        <taxon>Micromonosporaceae</taxon>
        <taxon>Micromonospora</taxon>
    </lineage>
</organism>
<dbReference type="AlphaFoldDB" id="A0A0D0V6I3"/>
<sequence length="203" mass="20615">MPSLTAPRRPRRTAALLTAALTAAVAAGCGSPDNASTAAPNPSPSPSVSASAAAGVLTVRDPWVKAADKGMTAAFGTLVNDGDADVTITGAATDVSPMELHEMTMKDGKMVMQAKQGGIVVRAKSSHVLEPGGEHLMLMNLRQPVRAGDELSFTLTFADGRTQTFTAVAKPFTGAQESYAPGHGATPMPGMSGTPQVTTSPAA</sequence>
<dbReference type="GeneID" id="301305565"/>
<dbReference type="Proteomes" id="UP000032254">
    <property type="component" value="Unassembled WGS sequence"/>
</dbReference>
<feature type="region of interest" description="Disordered" evidence="1">
    <location>
        <begin position="30"/>
        <end position="49"/>
    </location>
</feature>
<feature type="chain" id="PRO_5038375382" description="Copper chaperone PCu(A)C" evidence="2">
    <location>
        <begin position="27"/>
        <end position="203"/>
    </location>
</feature>
<evidence type="ECO:0008006" key="5">
    <source>
        <dbReference type="Google" id="ProtNLM"/>
    </source>
</evidence>
<proteinExistence type="predicted"/>
<name>A0A0D0V6I3_9ACTN</name>
<dbReference type="Gene3D" id="2.60.40.1890">
    <property type="entry name" value="PCu(A)C copper chaperone"/>
    <property type="match status" value="1"/>
</dbReference>
<keyword evidence="2" id="KW-0732">Signal</keyword>
<dbReference type="EMBL" id="JXSX01000001">
    <property type="protein sequence ID" value="KIR66512.1"/>
    <property type="molecule type" value="Genomic_DNA"/>
</dbReference>
<keyword evidence="4" id="KW-1185">Reference proteome</keyword>
<gene>
    <name evidence="3" type="ORF">TK50_15845</name>
</gene>
<feature type="region of interest" description="Disordered" evidence="1">
    <location>
        <begin position="178"/>
        <end position="203"/>
    </location>
</feature>
<evidence type="ECO:0000256" key="2">
    <source>
        <dbReference type="SAM" id="SignalP"/>
    </source>
</evidence>
<evidence type="ECO:0000256" key="1">
    <source>
        <dbReference type="SAM" id="MobiDB-lite"/>
    </source>
</evidence>
<dbReference type="PATRIC" id="fig|47853.6.peg.3344"/>
<dbReference type="PANTHER" id="PTHR36302:SF1">
    <property type="entry name" value="COPPER CHAPERONE PCU(A)C"/>
    <property type="match status" value="1"/>
</dbReference>
<evidence type="ECO:0000313" key="3">
    <source>
        <dbReference type="EMBL" id="KIR66512.1"/>
    </source>
</evidence>
<dbReference type="PANTHER" id="PTHR36302">
    <property type="entry name" value="BLR7088 PROTEIN"/>
    <property type="match status" value="1"/>
</dbReference>
<reference evidence="3 4" key="1">
    <citation type="submission" date="2015-01" db="EMBL/GenBank/DDBJ databases">
        <title>Sequencing and annotation of Micromonospora carbonacea strain JXNU-1 genome.</title>
        <authorList>
            <person name="Long Z."/>
            <person name="Huang Y."/>
            <person name="Jiang Y."/>
        </authorList>
    </citation>
    <scope>NUCLEOTIDE SEQUENCE [LARGE SCALE GENOMIC DNA]</scope>
    <source>
        <strain evidence="3 4">JXNU-1</strain>
    </source>
</reference>
<accession>A0A0D0V6I3</accession>
<dbReference type="InterPro" id="IPR007410">
    <property type="entry name" value="LpqE-like"/>
</dbReference>
<dbReference type="InterPro" id="IPR036182">
    <property type="entry name" value="PCuAC_sf"/>
</dbReference>
<comment type="caution">
    <text evidence="3">The sequence shown here is derived from an EMBL/GenBank/DDBJ whole genome shotgun (WGS) entry which is preliminary data.</text>
</comment>
<dbReference type="Pfam" id="PF04314">
    <property type="entry name" value="PCuAC"/>
    <property type="match status" value="1"/>
</dbReference>
<dbReference type="InterPro" id="IPR058248">
    <property type="entry name" value="Lxx211020-like"/>
</dbReference>
<protein>
    <recommendedName>
        <fullName evidence="5">Copper chaperone PCu(A)C</fullName>
    </recommendedName>
</protein>
<dbReference type="RefSeq" id="WP_043964693.1">
    <property type="nucleotide sequence ID" value="NZ_JBEZEN010000007.1"/>
</dbReference>
<feature type="compositionally biased region" description="Polar residues" evidence="1">
    <location>
        <begin position="193"/>
        <end position="203"/>
    </location>
</feature>
<evidence type="ECO:0000313" key="4">
    <source>
        <dbReference type="Proteomes" id="UP000032254"/>
    </source>
</evidence>
<feature type="signal peptide" evidence="2">
    <location>
        <begin position="1"/>
        <end position="26"/>
    </location>
</feature>
<dbReference type="OrthoDB" id="9796962at2"/>